<sequence length="742" mass="82042">MSEVLPVVLRGPIIAFYPIFTLLGQLVGSIVVYTSLKHKGPESYRICFASQWPFSAVPFVLAAILPESPTWLLRKGRTEAALKAQKKLNTARIDSQAVIEELQASILAEQEEKNTHRYIDCFRGVNIRRTLIVAFASLLPQMFGLQLLANASYFMQIVGMSSTNSLIFLILGIGLGLIANVISLWTLNAFGRRSLILGTLGAAMVLWLAMGIAGCFSGTVMIWYTSITMMVVTMVSGLGTWPAAHVVASETSSLQLRAKAQGIGWFTSGVGTGVFAIILPYIYNADEGNLRAKTGFVMAGFAAVGIIISWLAVPEMKGRTPMEIDRPSELWYQRAQEAVSEIRMATRSLTAFDVQAVLLYSIVVYWCNEPDRGVELLDEAIRMAVSIGMNRKEFSQTYGHGDSFLEESLRRTWWVIYITDAHIAGSTHTYPFRTSSIDITTDLPCEEDEYESGNIPPPRSIEDYENREFCTEEDTEFSSYAELIGLTWGVDRALSPGSTTDPQLYIAMASASDTSIRAWYSLLSPSKREPIRPDGSIDEVMFKALFIMHTYNIEIHRPLSALTHSAIESVSRCAPRAPSEQLKCNNAKEKDLHTLKCTKAIDSIDELLTLPTNMKSHSPFIICMIANVTIAHLSACRFIYHGQRLSQSREKIRLAMGTLKRLSEHWVLGKRTYREIGIIARELLSLAKNTPVGLGGVGLSLPDPPSIGIPASDMLPDGNFDFCSFFDSATSGLSEPSLQFIL</sequence>
<evidence type="ECO:0000256" key="6">
    <source>
        <dbReference type="SAM" id="Phobius"/>
    </source>
</evidence>
<dbReference type="AlphaFoldDB" id="A0A1F5LU26"/>
<feature type="transmembrane region" description="Helical" evidence="6">
    <location>
        <begin position="166"/>
        <end position="187"/>
    </location>
</feature>
<keyword evidence="4 6" id="KW-0472">Membrane</keyword>
<keyword evidence="2 6" id="KW-0812">Transmembrane</keyword>
<dbReference type="PANTHER" id="PTHR47431">
    <property type="entry name" value="ZN(II)2CYS6 TRANSCRIPTION FACTOR (EUROFUNG)-RELATED"/>
    <property type="match status" value="1"/>
</dbReference>
<dbReference type="InterPro" id="IPR007219">
    <property type="entry name" value="XnlR_reg_dom"/>
</dbReference>
<feature type="transmembrane region" description="Helical" evidence="6">
    <location>
        <begin position="194"/>
        <end position="214"/>
    </location>
</feature>
<protein>
    <recommendedName>
        <fullName evidence="7">Major facilitator superfamily (MFS) profile domain-containing protein</fullName>
    </recommendedName>
</protein>
<dbReference type="InterPro" id="IPR020846">
    <property type="entry name" value="MFS_dom"/>
</dbReference>
<feature type="transmembrane region" description="Helical" evidence="6">
    <location>
        <begin position="220"/>
        <end position="241"/>
    </location>
</feature>
<dbReference type="GeneID" id="34573105"/>
<reference evidence="8 9" key="1">
    <citation type="journal article" date="2016" name="Sci. Rep.">
        <title>Penicillium arizonense, a new, genome sequenced fungal species, reveals a high chemical diversity in secreted metabolites.</title>
        <authorList>
            <person name="Grijseels S."/>
            <person name="Nielsen J.C."/>
            <person name="Randelovic M."/>
            <person name="Nielsen J."/>
            <person name="Nielsen K.F."/>
            <person name="Workman M."/>
            <person name="Frisvad J.C."/>
        </authorList>
    </citation>
    <scope>NUCLEOTIDE SEQUENCE [LARGE SCALE GENOMIC DNA]</scope>
    <source>
        <strain evidence="8 9">CBS 141311</strain>
    </source>
</reference>
<dbReference type="InterPro" id="IPR036259">
    <property type="entry name" value="MFS_trans_sf"/>
</dbReference>
<evidence type="ECO:0000256" key="4">
    <source>
        <dbReference type="ARBA" id="ARBA00023136"/>
    </source>
</evidence>
<dbReference type="GO" id="GO:0003677">
    <property type="term" value="F:DNA binding"/>
    <property type="evidence" value="ECO:0007669"/>
    <property type="project" value="InterPro"/>
</dbReference>
<dbReference type="Gene3D" id="1.20.1250.20">
    <property type="entry name" value="MFS general substrate transporter like domains"/>
    <property type="match status" value="1"/>
</dbReference>
<dbReference type="GO" id="GO:0008270">
    <property type="term" value="F:zinc ion binding"/>
    <property type="evidence" value="ECO:0007669"/>
    <property type="project" value="InterPro"/>
</dbReference>
<gene>
    <name evidence="8" type="ORF">PENARI_c003G05398</name>
</gene>
<evidence type="ECO:0000256" key="3">
    <source>
        <dbReference type="ARBA" id="ARBA00022989"/>
    </source>
</evidence>
<dbReference type="GO" id="GO:0006351">
    <property type="term" value="P:DNA-templated transcription"/>
    <property type="evidence" value="ECO:0007669"/>
    <property type="project" value="InterPro"/>
</dbReference>
<keyword evidence="3 6" id="KW-1133">Transmembrane helix</keyword>
<organism evidence="8 9">
    <name type="scientific">Penicillium arizonense</name>
    <dbReference type="NCBI Taxonomy" id="1835702"/>
    <lineage>
        <taxon>Eukaryota</taxon>
        <taxon>Fungi</taxon>
        <taxon>Dikarya</taxon>
        <taxon>Ascomycota</taxon>
        <taxon>Pezizomycotina</taxon>
        <taxon>Eurotiomycetes</taxon>
        <taxon>Eurotiomycetidae</taxon>
        <taxon>Eurotiales</taxon>
        <taxon>Aspergillaceae</taxon>
        <taxon>Penicillium</taxon>
    </lineage>
</organism>
<dbReference type="PROSITE" id="PS50850">
    <property type="entry name" value="MFS"/>
    <property type="match status" value="1"/>
</dbReference>
<feature type="transmembrane region" description="Helical" evidence="6">
    <location>
        <begin position="295"/>
        <end position="313"/>
    </location>
</feature>
<evidence type="ECO:0000256" key="5">
    <source>
        <dbReference type="ARBA" id="ARBA00023242"/>
    </source>
</evidence>
<dbReference type="CDD" id="cd12148">
    <property type="entry name" value="fungal_TF_MHR"/>
    <property type="match status" value="1"/>
</dbReference>
<evidence type="ECO:0000259" key="7">
    <source>
        <dbReference type="PROSITE" id="PS50850"/>
    </source>
</evidence>
<dbReference type="PANTHER" id="PTHR47431:SF4">
    <property type="entry name" value="ZN(II)2CYS6 TRANSCRIPTION FACTOR (EUROFUNG)"/>
    <property type="match status" value="1"/>
</dbReference>
<evidence type="ECO:0000256" key="1">
    <source>
        <dbReference type="ARBA" id="ARBA00004141"/>
    </source>
</evidence>
<feature type="transmembrane region" description="Helical" evidence="6">
    <location>
        <begin position="131"/>
        <end position="154"/>
    </location>
</feature>
<name>A0A1F5LU26_PENAI</name>
<keyword evidence="5" id="KW-0539">Nucleus</keyword>
<evidence type="ECO:0000256" key="2">
    <source>
        <dbReference type="ARBA" id="ARBA00022692"/>
    </source>
</evidence>
<dbReference type="EMBL" id="LXJU01000003">
    <property type="protein sequence ID" value="OGE56570.1"/>
    <property type="molecule type" value="Genomic_DNA"/>
</dbReference>
<dbReference type="RefSeq" id="XP_022491998.1">
    <property type="nucleotide sequence ID" value="XM_022628371.1"/>
</dbReference>
<comment type="subcellular location">
    <subcellularLocation>
        <location evidence="1">Membrane</location>
        <topology evidence="1">Multi-pass membrane protein</topology>
    </subcellularLocation>
</comment>
<feature type="transmembrane region" description="Helical" evidence="6">
    <location>
        <begin position="15"/>
        <end position="36"/>
    </location>
</feature>
<feature type="transmembrane region" description="Helical" evidence="6">
    <location>
        <begin position="262"/>
        <end position="283"/>
    </location>
</feature>
<dbReference type="OrthoDB" id="2399539at2759"/>
<proteinExistence type="predicted"/>
<dbReference type="InterPro" id="IPR005828">
    <property type="entry name" value="MFS_sugar_transport-like"/>
</dbReference>
<dbReference type="GO" id="GO:0022857">
    <property type="term" value="F:transmembrane transporter activity"/>
    <property type="evidence" value="ECO:0007669"/>
    <property type="project" value="InterPro"/>
</dbReference>
<evidence type="ECO:0000313" key="9">
    <source>
        <dbReference type="Proteomes" id="UP000177622"/>
    </source>
</evidence>
<accession>A0A1F5LU26</accession>
<feature type="domain" description="Major facilitator superfamily (MFS) profile" evidence="7">
    <location>
        <begin position="1"/>
        <end position="317"/>
    </location>
</feature>
<evidence type="ECO:0000313" key="8">
    <source>
        <dbReference type="EMBL" id="OGE56570.1"/>
    </source>
</evidence>
<comment type="caution">
    <text evidence="8">The sequence shown here is derived from an EMBL/GenBank/DDBJ whole genome shotgun (WGS) entry which is preliminary data.</text>
</comment>
<dbReference type="Pfam" id="PF04082">
    <property type="entry name" value="Fungal_trans"/>
    <property type="match status" value="1"/>
</dbReference>
<dbReference type="SMART" id="SM00906">
    <property type="entry name" value="Fungal_trans"/>
    <property type="match status" value="1"/>
</dbReference>
<keyword evidence="9" id="KW-1185">Reference proteome</keyword>
<dbReference type="Pfam" id="PF00083">
    <property type="entry name" value="Sugar_tr"/>
    <property type="match status" value="1"/>
</dbReference>
<dbReference type="SUPFAM" id="SSF103473">
    <property type="entry name" value="MFS general substrate transporter"/>
    <property type="match status" value="1"/>
</dbReference>
<dbReference type="Proteomes" id="UP000177622">
    <property type="component" value="Unassembled WGS sequence"/>
</dbReference>
<dbReference type="GO" id="GO:0016020">
    <property type="term" value="C:membrane"/>
    <property type="evidence" value="ECO:0007669"/>
    <property type="project" value="UniProtKB-SubCell"/>
</dbReference>